<dbReference type="Proteomes" id="UP001365846">
    <property type="component" value="Unassembled WGS sequence"/>
</dbReference>
<dbReference type="Gene3D" id="3.20.20.140">
    <property type="entry name" value="Metal-dependent hydrolases"/>
    <property type="match status" value="1"/>
</dbReference>
<dbReference type="PANTHER" id="PTHR21240">
    <property type="entry name" value="2-AMINO-3-CARBOXYLMUCONATE-6-SEMIALDEHYDE DECARBOXYLASE"/>
    <property type="match status" value="1"/>
</dbReference>
<proteinExistence type="predicted"/>
<dbReference type="InterPro" id="IPR032465">
    <property type="entry name" value="ACMSD"/>
</dbReference>
<dbReference type="SUPFAM" id="SSF51556">
    <property type="entry name" value="Metallo-dependent hydrolases"/>
    <property type="match status" value="1"/>
</dbReference>
<dbReference type="InterPro" id="IPR032466">
    <property type="entry name" value="Metal_Hydrolase"/>
</dbReference>
<protein>
    <submittedName>
        <fullName evidence="3">Amidohydrolase family protein</fullName>
    </submittedName>
</protein>
<dbReference type="InterPro" id="IPR006680">
    <property type="entry name" value="Amidohydro-rel"/>
</dbReference>
<evidence type="ECO:0000313" key="3">
    <source>
        <dbReference type="EMBL" id="MEJ8810497.1"/>
    </source>
</evidence>
<comment type="caution">
    <text evidence="3">The sequence shown here is derived from an EMBL/GenBank/DDBJ whole genome shotgun (WGS) entry which is preliminary data.</text>
</comment>
<dbReference type="EMBL" id="JBBKZU010000002">
    <property type="protein sequence ID" value="MEJ8810497.1"/>
    <property type="molecule type" value="Genomic_DNA"/>
</dbReference>
<name>A0ABU8VBA1_9BURK</name>
<gene>
    <name evidence="3" type="ORF">WKW77_05410</name>
</gene>
<dbReference type="Pfam" id="PF04909">
    <property type="entry name" value="Amidohydro_2"/>
    <property type="match status" value="1"/>
</dbReference>
<sequence>MANNRRRIDTHQHMVPPDYAAWLDRHGVLAGGLPIPTWSAEGALDLMESAGIATGILSVSTPGVHLGDHAEARSMARAVNEFAADVVRRHPGRFGFFATLTLPDVDGALAEAAHALDVLGADGVVLLTNVRGTYLGDASIEPLMEELDRRKAVVFVHPSELPAPPVPGIPPFAADFLLDTTRAAINMARRGWLDRYPDLKIILSHGGGFIPYAAERVARICSPDGDQATGIERLRRFYFDTALSSSAYALPSLLAFADPGRIGFGSDWPYAPKERSLHFARLLDAFEMPDAMRAAIDRGNMERLFPRCR</sequence>
<keyword evidence="1" id="KW-0456">Lyase</keyword>
<dbReference type="CDD" id="cd01292">
    <property type="entry name" value="metallo-dependent_hydrolases"/>
    <property type="match status" value="1"/>
</dbReference>
<dbReference type="RefSeq" id="WP_340355817.1">
    <property type="nucleotide sequence ID" value="NZ_JBBKZU010000002.1"/>
</dbReference>
<evidence type="ECO:0000313" key="4">
    <source>
        <dbReference type="Proteomes" id="UP001365846"/>
    </source>
</evidence>
<evidence type="ECO:0000256" key="1">
    <source>
        <dbReference type="ARBA" id="ARBA00023239"/>
    </source>
</evidence>
<organism evidence="3 4">
    <name type="scientific">Variovorax ureilyticus</name>
    <dbReference type="NCBI Taxonomy" id="1836198"/>
    <lineage>
        <taxon>Bacteria</taxon>
        <taxon>Pseudomonadati</taxon>
        <taxon>Pseudomonadota</taxon>
        <taxon>Betaproteobacteria</taxon>
        <taxon>Burkholderiales</taxon>
        <taxon>Comamonadaceae</taxon>
        <taxon>Variovorax</taxon>
    </lineage>
</organism>
<reference evidence="3 4" key="1">
    <citation type="submission" date="2024-03" db="EMBL/GenBank/DDBJ databases">
        <title>Novel species of the genus Variovorax.</title>
        <authorList>
            <person name="Liu Q."/>
            <person name="Xin Y.-H."/>
        </authorList>
    </citation>
    <scope>NUCLEOTIDE SEQUENCE [LARGE SCALE GENOMIC DNA]</scope>
    <source>
        <strain evidence="3 4">KACC 18899</strain>
    </source>
</reference>
<accession>A0ABU8VBA1</accession>
<keyword evidence="4" id="KW-1185">Reference proteome</keyword>
<dbReference type="PANTHER" id="PTHR21240:SF28">
    <property type="entry name" value="ISO-OROTATE DECARBOXYLASE (EUROFUNG)"/>
    <property type="match status" value="1"/>
</dbReference>
<evidence type="ECO:0000259" key="2">
    <source>
        <dbReference type="Pfam" id="PF04909"/>
    </source>
</evidence>
<feature type="domain" description="Amidohydrolase-related" evidence="2">
    <location>
        <begin position="8"/>
        <end position="306"/>
    </location>
</feature>